<comment type="caution">
    <text evidence="2">The sequence shown here is derived from an EMBL/GenBank/DDBJ whole genome shotgun (WGS) entry which is preliminary data.</text>
</comment>
<dbReference type="PATRIC" id="fig|1423792.3.peg.2475"/>
<evidence type="ECO:0000256" key="1">
    <source>
        <dbReference type="SAM" id="MobiDB-lite"/>
    </source>
</evidence>
<sequence length="199" mass="22286">MTISMLQWTEAELRKQGNRPITFDQEIKLMPELADRFESVSDASNYRVQGTIEQDGVGWLATVQATGEVTAHSTRSLAPVRVAQDFTFAELWIPQDRWGSDAADTLMDTTSVLTIPMLHDMIDIYSAVSDHIVLELPSQILTEDEAKEGVMPAGKDWHVISEAEYDAQKKADEKPNPELAKLKDLLDKNQKTDDNDPAK</sequence>
<dbReference type="RefSeq" id="WP_057819710.1">
    <property type="nucleotide sequence ID" value="NZ_AZEC01000005.1"/>
</dbReference>
<name>A0A0R1N951_9LACO</name>
<dbReference type="Pfam" id="PF02620">
    <property type="entry name" value="YceD"/>
    <property type="match status" value="1"/>
</dbReference>
<reference evidence="2 3" key="1">
    <citation type="journal article" date="2015" name="Genome Announc.">
        <title>Expanding the biotechnology potential of lactobacilli through comparative genomics of 213 strains and associated genera.</title>
        <authorList>
            <person name="Sun Z."/>
            <person name="Harris H.M."/>
            <person name="McCann A."/>
            <person name="Guo C."/>
            <person name="Argimon S."/>
            <person name="Zhang W."/>
            <person name="Yang X."/>
            <person name="Jeffery I.B."/>
            <person name="Cooney J.C."/>
            <person name="Kagawa T.F."/>
            <person name="Liu W."/>
            <person name="Song Y."/>
            <person name="Salvetti E."/>
            <person name="Wrobel A."/>
            <person name="Rasinkangas P."/>
            <person name="Parkhill J."/>
            <person name="Rea M.C."/>
            <person name="O'Sullivan O."/>
            <person name="Ritari J."/>
            <person name="Douillard F.P."/>
            <person name="Paul Ross R."/>
            <person name="Yang R."/>
            <person name="Briner A.E."/>
            <person name="Felis G.E."/>
            <person name="de Vos W.M."/>
            <person name="Barrangou R."/>
            <person name="Klaenhammer T.R."/>
            <person name="Caufield P.W."/>
            <person name="Cui Y."/>
            <person name="Zhang H."/>
            <person name="O'Toole P.W."/>
        </authorList>
    </citation>
    <scope>NUCLEOTIDE SEQUENCE [LARGE SCALE GENOMIC DNA]</scope>
    <source>
        <strain evidence="2 3">DSM 12744</strain>
    </source>
</reference>
<evidence type="ECO:0008006" key="4">
    <source>
        <dbReference type="Google" id="ProtNLM"/>
    </source>
</evidence>
<dbReference type="InterPro" id="IPR003772">
    <property type="entry name" value="YceD"/>
</dbReference>
<evidence type="ECO:0000313" key="2">
    <source>
        <dbReference type="EMBL" id="KRL12888.1"/>
    </source>
</evidence>
<protein>
    <recommendedName>
        <fullName evidence="4">Nucleic acid-binding protein</fullName>
    </recommendedName>
</protein>
<organism evidence="2 3">
    <name type="scientific">Schleiferilactobacillus perolens DSM 12744</name>
    <dbReference type="NCBI Taxonomy" id="1423792"/>
    <lineage>
        <taxon>Bacteria</taxon>
        <taxon>Bacillati</taxon>
        <taxon>Bacillota</taxon>
        <taxon>Bacilli</taxon>
        <taxon>Lactobacillales</taxon>
        <taxon>Lactobacillaceae</taxon>
        <taxon>Schleiferilactobacillus</taxon>
    </lineage>
</organism>
<feature type="region of interest" description="Disordered" evidence="1">
    <location>
        <begin position="166"/>
        <end position="199"/>
    </location>
</feature>
<dbReference type="EMBL" id="AZEC01000005">
    <property type="protein sequence ID" value="KRL12888.1"/>
    <property type="molecule type" value="Genomic_DNA"/>
</dbReference>
<accession>A0A0R1N951</accession>
<dbReference type="Proteomes" id="UP000051330">
    <property type="component" value="Unassembled WGS sequence"/>
</dbReference>
<evidence type="ECO:0000313" key="3">
    <source>
        <dbReference type="Proteomes" id="UP000051330"/>
    </source>
</evidence>
<dbReference type="AlphaFoldDB" id="A0A0R1N951"/>
<keyword evidence="3" id="KW-1185">Reference proteome</keyword>
<dbReference type="STRING" id="1423792.FD09_GL002427"/>
<proteinExistence type="predicted"/>
<dbReference type="OrthoDB" id="9790372at2"/>
<gene>
    <name evidence="2" type="ORF">FD09_GL002427</name>
</gene>